<dbReference type="Pfam" id="PF13175">
    <property type="entry name" value="AAA_15"/>
    <property type="match status" value="2"/>
</dbReference>
<dbReference type="InterPro" id="IPR027417">
    <property type="entry name" value="P-loop_NTPase"/>
</dbReference>
<dbReference type="EMBL" id="WWVX01000002">
    <property type="protein sequence ID" value="MZL68905.1"/>
    <property type="molecule type" value="Genomic_DNA"/>
</dbReference>
<sequence length="597" mass="66939">MLAGRTQMYICKIGISNFRGIKSASILINGNSVFVGDNNSGKSTIFEAIDLVMGPDRLARHPVIDEHDFYGGEYLKGDKTVQIYIEVVVIGLSEDQKIHFGNHIEWWDKKSNSIISGPPASATDSDDVEPALRLVFQGNYSPEEDDFEGQTFFAGTLREGSVPEPFRKKDKRKCGFLYLRTLRTGSRALSLERGSLLDIILQLKEIKPQMWESVIEQLEKVSIAGDPNLGITEVLTSVQDSLANIVAYESADKPQIKVSNLTRENLRKVLTVFMGSGAYKENGSEYMTPYFHQGTGTINTLVLSLLSMIANIKENVIFAMEEPEIALPPHIQKRVISSVIEKSKQALFTSHSPYVLEEFSPEQILVISRKDGVLSAEPAGMPPAVKVKKYRDEFRRRFCESLLARRVLITEGKTEYDVYSSASRKMQCLHPEKSYSFDLLGIALVNAETDTQVSALGQYYKRLGKTVYAVFDKQEERDSEQIALAVDCAYEANEHGIEDVVLKGIKPSVLLRFALDVVASGEWPPHLSNQTPYEGMKDDELYTTMKLYFKNKKGEGALAELVQFCEEDEMPLFIKDTIISISETVYPISLPNDINEE</sequence>
<gene>
    <name evidence="2" type="ORF">GT747_03835</name>
</gene>
<dbReference type="SUPFAM" id="SSF52540">
    <property type="entry name" value="P-loop containing nucleoside triphosphate hydrolases"/>
    <property type="match status" value="1"/>
</dbReference>
<organism evidence="2 3">
    <name type="scientific">Bittarella massiliensis</name>
    <name type="common">ex Durand et al. 2017</name>
    <dbReference type="NCBI Taxonomy" id="1720313"/>
    <lineage>
        <taxon>Bacteria</taxon>
        <taxon>Bacillati</taxon>
        <taxon>Bacillota</taxon>
        <taxon>Clostridia</taxon>
        <taxon>Eubacteriales</taxon>
        <taxon>Oscillospiraceae</taxon>
        <taxon>Bittarella (ex Durand et al. 2017)</taxon>
    </lineage>
</organism>
<protein>
    <submittedName>
        <fullName evidence="2">AAA family ATPase</fullName>
    </submittedName>
</protein>
<reference evidence="2 3" key="1">
    <citation type="journal article" date="2019" name="Nat. Med.">
        <title>A library of human gut bacterial isolates paired with longitudinal multiomics data enables mechanistic microbiome research.</title>
        <authorList>
            <person name="Poyet M."/>
            <person name="Groussin M."/>
            <person name="Gibbons S.M."/>
            <person name="Avila-Pacheco J."/>
            <person name="Jiang X."/>
            <person name="Kearney S.M."/>
            <person name="Perrotta A.R."/>
            <person name="Berdy B."/>
            <person name="Zhao S."/>
            <person name="Lieberman T.D."/>
            <person name="Swanson P.K."/>
            <person name="Smith M."/>
            <person name="Roesemann S."/>
            <person name="Alexander J.E."/>
            <person name="Rich S.A."/>
            <person name="Livny J."/>
            <person name="Vlamakis H."/>
            <person name="Clish C."/>
            <person name="Bullock K."/>
            <person name="Deik A."/>
            <person name="Scott J."/>
            <person name="Pierce K.A."/>
            <person name="Xavier R.J."/>
            <person name="Alm E.J."/>
        </authorList>
    </citation>
    <scope>NUCLEOTIDE SEQUENCE [LARGE SCALE GENOMIC DNA]</scope>
    <source>
        <strain evidence="2 3">BIOML-A2</strain>
    </source>
</reference>
<dbReference type="PANTHER" id="PTHR43581">
    <property type="entry name" value="ATP/GTP PHOSPHATASE"/>
    <property type="match status" value="1"/>
</dbReference>
<feature type="domain" description="Endonuclease GajA/Old nuclease/RecF-like AAA" evidence="1">
    <location>
        <begin position="8"/>
        <end position="93"/>
    </location>
</feature>
<accession>A0ABW9WSZ8</accession>
<dbReference type="InterPro" id="IPR041685">
    <property type="entry name" value="AAA_GajA/Old/RecF-like"/>
</dbReference>
<keyword evidence="3" id="KW-1185">Reference proteome</keyword>
<evidence type="ECO:0000259" key="1">
    <source>
        <dbReference type="Pfam" id="PF13175"/>
    </source>
</evidence>
<evidence type="ECO:0000313" key="2">
    <source>
        <dbReference type="EMBL" id="MZL68905.1"/>
    </source>
</evidence>
<dbReference type="InterPro" id="IPR051396">
    <property type="entry name" value="Bact_Antivir_Def_Nuclease"/>
</dbReference>
<feature type="domain" description="Endonuclease GajA/Old nuclease/RecF-like AAA" evidence="1">
    <location>
        <begin position="200"/>
        <end position="355"/>
    </location>
</feature>
<evidence type="ECO:0000313" key="3">
    <source>
        <dbReference type="Proteomes" id="UP000474718"/>
    </source>
</evidence>
<comment type="caution">
    <text evidence="2">The sequence shown here is derived from an EMBL/GenBank/DDBJ whole genome shotgun (WGS) entry which is preliminary data.</text>
</comment>
<dbReference type="PANTHER" id="PTHR43581:SF4">
    <property type="entry name" value="ATP_GTP PHOSPHATASE"/>
    <property type="match status" value="1"/>
</dbReference>
<dbReference type="Gene3D" id="3.40.50.300">
    <property type="entry name" value="P-loop containing nucleotide triphosphate hydrolases"/>
    <property type="match status" value="2"/>
</dbReference>
<name>A0ABW9WSZ8_9FIRM</name>
<dbReference type="Proteomes" id="UP000474718">
    <property type="component" value="Unassembled WGS sequence"/>
</dbReference>
<proteinExistence type="predicted"/>